<dbReference type="EMBL" id="MCFL01000002">
    <property type="protein sequence ID" value="ORZ40652.1"/>
    <property type="molecule type" value="Genomic_DNA"/>
</dbReference>
<proteinExistence type="predicted"/>
<dbReference type="AlphaFoldDB" id="A0A1Y2I558"/>
<accession>A0A1Y2I558</accession>
<comment type="caution">
    <text evidence="1">The sequence shown here is derived from an EMBL/GenBank/DDBJ whole genome shotgun (WGS) entry which is preliminary data.</text>
</comment>
<reference evidence="1 2" key="1">
    <citation type="submission" date="2016-07" db="EMBL/GenBank/DDBJ databases">
        <title>Pervasive Adenine N6-methylation of Active Genes in Fungi.</title>
        <authorList>
            <consortium name="DOE Joint Genome Institute"/>
            <person name="Mondo S.J."/>
            <person name="Dannebaum R.O."/>
            <person name="Kuo R.C."/>
            <person name="Labutti K."/>
            <person name="Haridas S."/>
            <person name="Kuo A."/>
            <person name="Salamov A."/>
            <person name="Ahrendt S.R."/>
            <person name="Lipzen A."/>
            <person name="Sullivan W."/>
            <person name="Andreopoulos W.B."/>
            <person name="Clum A."/>
            <person name="Lindquist E."/>
            <person name="Daum C."/>
            <person name="Ramamoorthy G.K."/>
            <person name="Gryganskyi A."/>
            <person name="Culley D."/>
            <person name="Magnuson J.K."/>
            <person name="James T.Y."/>
            <person name="O'Malley M.A."/>
            <person name="Stajich J.E."/>
            <person name="Spatafora J.W."/>
            <person name="Visel A."/>
            <person name="Grigoriev I.V."/>
        </authorList>
    </citation>
    <scope>NUCLEOTIDE SEQUENCE [LARGE SCALE GENOMIC DNA]</scope>
    <source>
        <strain evidence="1 2">PL171</strain>
    </source>
</reference>
<keyword evidence="2" id="KW-1185">Reference proteome</keyword>
<feature type="non-terminal residue" evidence="1">
    <location>
        <position position="181"/>
    </location>
</feature>
<organism evidence="1 2">
    <name type="scientific">Catenaria anguillulae PL171</name>
    <dbReference type="NCBI Taxonomy" id="765915"/>
    <lineage>
        <taxon>Eukaryota</taxon>
        <taxon>Fungi</taxon>
        <taxon>Fungi incertae sedis</taxon>
        <taxon>Blastocladiomycota</taxon>
        <taxon>Blastocladiomycetes</taxon>
        <taxon>Blastocladiales</taxon>
        <taxon>Catenariaceae</taxon>
        <taxon>Catenaria</taxon>
    </lineage>
</organism>
<sequence>MSRILSGQIGQWLKYGSLNYRVGTCYLIESGTHNHCVFGTSDSLAPGPAVDCQTPASVLDTEHISLLPKSLPRSTSPMRKCSSNVWAGLNRTLSLRVSCAMSQAWKPPHPSFSRATGFCKCPSLGLHCRASIFSCLASRPFAALRLHMLKTYGQWLGEAGECTKYTKLDIPLESARFRPTL</sequence>
<dbReference type="Proteomes" id="UP000193411">
    <property type="component" value="Unassembled WGS sequence"/>
</dbReference>
<protein>
    <submittedName>
        <fullName evidence="1">Uncharacterized protein</fullName>
    </submittedName>
</protein>
<evidence type="ECO:0000313" key="1">
    <source>
        <dbReference type="EMBL" id="ORZ40652.1"/>
    </source>
</evidence>
<name>A0A1Y2I558_9FUNG</name>
<gene>
    <name evidence="1" type="ORF">BCR44DRAFT_253528</name>
</gene>
<evidence type="ECO:0000313" key="2">
    <source>
        <dbReference type="Proteomes" id="UP000193411"/>
    </source>
</evidence>